<dbReference type="RefSeq" id="WP_072856847.1">
    <property type="nucleotide sequence ID" value="NZ_FQUE01000003.1"/>
</dbReference>
<feature type="disulfide bond" description="Redox-active" evidence="4">
    <location>
        <begin position="76"/>
        <end position="80"/>
    </location>
</feature>
<keyword evidence="2 3" id="KW-0186">Copper</keyword>
<dbReference type="OrthoDB" id="9790194at2"/>
<evidence type="ECO:0000256" key="2">
    <source>
        <dbReference type="ARBA" id="ARBA00023008"/>
    </source>
</evidence>
<dbReference type="FunFam" id="3.40.30.10:FF:000013">
    <property type="entry name" value="Blast:Protein SCO1 homolog, mitochondrial"/>
    <property type="match status" value="1"/>
</dbReference>
<keyword evidence="4" id="KW-1015">Disulfide bond</keyword>
<dbReference type="InterPro" id="IPR036249">
    <property type="entry name" value="Thioredoxin-like_sf"/>
</dbReference>
<evidence type="ECO:0000313" key="6">
    <source>
        <dbReference type="Proteomes" id="UP000183987"/>
    </source>
</evidence>
<keyword evidence="3" id="KW-0479">Metal-binding</keyword>
<evidence type="ECO:0000256" key="3">
    <source>
        <dbReference type="PIRSR" id="PIRSR603782-1"/>
    </source>
</evidence>
<proteinExistence type="inferred from homology"/>
<feature type="binding site" evidence="3">
    <location>
        <position position="164"/>
    </location>
    <ligand>
        <name>Cu cation</name>
        <dbReference type="ChEBI" id="CHEBI:23378"/>
    </ligand>
</feature>
<dbReference type="SUPFAM" id="SSF52833">
    <property type="entry name" value="Thioredoxin-like"/>
    <property type="match status" value="1"/>
</dbReference>
<name>A0A1M4YM54_LOKAT</name>
<reference evidence="6" key="1">
    <citation type="submission" date="2016-11" db="EMBL/GenBank/DDBJ databases">
        <authorList>
            <person name="Varghese N."/>
            <person name="Submissions S."/>
        </authorList>
    </citation>
    <scope>NUCLEOTIDE SEQUENCE [LARGE SCALE GENOMIC DNA]</scope>
    <source>
        <strain evidence="6">DSM 29326</strain>
    </source>
</reference>
<dbReference type="AlphaFoldDB" id="A0A1M4YM54"/>
<evidence type="ECO:0000256" key="4">
    <source>
        <dbReference type="PIRSR" id="PIRSR603782-2"/>
    </source>
</evidence>
<dbReference type="Gene3D" id="3.40.30.10">
    <property type="entry name" value="Glutaredoxin"/>
    <property type="match status" value="1"/>
</dbReference>
<sequence length="201" mass="21677">MTRLIALLASLATIAVVGVTYLVTLGRGDMGQCFTSAVAGGAIGGPFTLVDTTGKTVSDKDVITEPSLIYFGYSFCPDVCPIDNARNAAAVDLLAEKGYSAKPVFITIDPERDTPEVMGDYVQNFSDKMVGLTGSAEQIRQAAEAYRVVYGRGDDDPDYYLMNHSVFTYLMMPDTGFATFFRREDTPQQVADQVSCAIDAS</sequence>
<dbReference type="GO" id="GO:0046872">
    <property type="term" value="F:metal ion binding"/>
    <property type="evidence" value="ECO:0007669"/>
    <property type="project" value="UniProtKB-KW"/>
</dbReference>
<accession>A0A1M4YM54</accession>
<keyword evidence="6" id="KW-1185">Reference proteome</keyword>
<dbReference type="Proteomes" id="UP000183987">
    <property type="component" value="Unassembled WGS sequence"/>
</dbReference>
<protein>
    <submittedName>
        <fullName evidence="5">Protein SCO1/2</fullName>
    </submittedName>
</protein>
<dbReference type="InterPro" id="IPR003782">
    <property type="entry name" value="SCO1/SenC"/>
</dbReference>
<feature type="binding site" evidence="3">
    <location>
        <position position="76"/>
    </location>
    <ligand>
        <name>Cu cation</name>
        <dbReference type="ChEBI" id="CHEBI:23378"/>
    </ligand>
</feature>
<comment type="similarity">
    <text evidence="1">Belongs to the SCO1/2 family.</text>
</comment>
<dbReference type="PANTHER" id="PTHR12151">
    <property type="entry name" value="ELECTRON TRANSPORT PROTIN SCO1/SENC FAMILY MEMBER"/>
    <property type="match status" value="1"/>
</dbReference>
<dbReference type="Pfam" id="PF02630">
    <property type="entry name" value="SCO1-SenC"/>
    <property type="match status" value="1"/>
</dbReference>
<dbReference type="CDD" id="cd02968">
    <property type="entry name" value="SCO"/>
    <property type="match status" value="1"/>
</dbReference>
<dbReference type="PANTHER" id="PTHR12151:SF25">
    <property type="entry name" value="LINALOOL DEHYDRATASE_ISOMERASE DOMAIN-CONTAINING PROTEIN"/>
    <property type="match status" value="1"/>
</dbReference>
<dbReference type="EMBL" id="FQUE01000003">
    <property type="protein sequence ID" value="SHF06889.1"/>
    <property type="molecule type" value="Genomic_DNA"/>
</dbReference>
<evidence type="ECO:0000313" key="5">
    <source>
        <dbReference type="EMBL" id="SHF06889.1"/>
    </source>
</evidence>
<evidence type="ECO:0000256" key="1">
    <source>
        <dbReference type="ARBA" id="ARBA00010996"/>
    </source>
</evidence>
<feature type="binding site" evidence="3">
    <location>
        <position position="80"/>
    </location>
    <ligand>
        <name>Cu cation</name>
        <dbReference type="ChEBI" id="CHEBI:23378"/>
    </ligand>
</feature>
<gene>
    <name evidence="5" type="ORF">SAMN05444339_103179</name>
</gene>
<dbReference type="STRING" id="366533.SAMN05444339_103179"/>
<organism evidence="5 6">
    <name type="scientific">Loktanella atrilutea</name>
    <dbReference type="NCBI Taxonomy" id="366533"/>
    <lineage>
        <taxon>Bacteria</taxon>
        <taxon>Pseudomonadati</taxon>
        <taxon>Pseudomonadota</taxon>
        <taxon>Alphaproteobacteria</taxon>
        <taxon>Rhodobacterales</taxon>
        <taxon>Roseobacteraceae</taxon>
        <taxon>Loktanella</taxon>
    </lineage>
</organism>